<evidence type="ECO:0000313" key="1">
    <source>
        <dbReference type="EMBL" id="BCJ94448.1"/>
    </source>
</evidence>
<gene>
    <name evidence="1" type="ORF">acsn021_20170</name>
</gene>
<accession>A0A6S6R5Z0</accession>
<protein>
    <submittedName>
        <fullName evidence="1">Uncharacterized protein</fullName>
    </submittedName>
</protein>
<organism evidence="1 2">
    <name type="scientific">Anaerocolumna cellulosilytica</name>
    <dbReference type="NCBI Taxonomy" id="433286"/>
    <lineage>
        <taxon>Bacteria</taxon>
        <taxon>Bacillati</taxon>
        <taxon>Bacillota</taxon>
        <taxon>Clostridia</taxon>
        <taxon>Lachnospirales</taxon>
        <taxon>Lachnospiraceae</taxon>
        <taxon>Anaerocolumna</taxon>
    </lineage>
</organism>
<name>A0A6S6R5Z0_9FIRM</name>
<evidence type="ECO:0000313" key="2">
    <source>
        <dbReference type="Proteomes" id="UP000515561"/>
    </source>
</evidence>
<dbReference type="KEGG" id="acel:acsn021_20170"/>
<keyword evidence="2" id="KW-1185">Reference proteome</keyword>
<dbReference type="Proteomes" id="UP000515561">
    <property type="component" value="Chromosome"/>
</dbReference>
<dbReference type="AlphaFoldDB" id="A0A6S6R5Z0"/>
<reference evidence="1 2" key="1">
    <citation type="journal article" date="2016" name="Int. J. Syst. Evol. Microbiol.">
        <title>Descriptions of Anaerotaenia torta gen. nov., sp. nov. and Anaerocolumna cellulosilytica gen. nov., sp. nov. isolated from a methanogenic reactor of cattle waste.</title>
        <authorList>
            <person name="Uek A."/>
            <person name="Ohtaki Y."/>
            <person name="Kaku N."/>
            <person name="Ueki K."/>
        </authorList>
    </citation>
    <scope>NUCLEOTIDE SEQUENCE [LARGE SCALE GENOMIC DNA]</scope>
    <source>
        <strain evidence="1 2">SN021</strain>
    </source>
</reference>
<dbReference type="EMBL" id="AP023367">
    <property type="protein sequence ID" value="BCJ94448.1"/>
    <property type="molecule type" value="Genomic_DNA"/>
</dbReference>
<proteinExistence type="predicted"/>
<sequence length="290" mass="33439">MEAYEKFMKNETKVSFDHLMPIGYTEEALYKKGSEYTLSEILDVITAYYFKNTLNKKIKNIDYSYIDCGKDGVNELALRFNGMDIYDKDDDSTLVYIIKYIDGKLSLRYYYETWARSDSTMNEYGYYQSGGSNGASNHMVDYSLIDKDGNWKFIVSIESELDMNQLAWSDELGQVPKVAEVKGISAEIELDTICFDKDDNSSEVDNKECFYTFYVYDNNGELIKDASLYTNSVYKEIFDEARVPFITPDEVSNMIAEKEEKVLATAEIKEGEEITWKTLSGNMFSDYVES</sequence>